<accession>A0ABU9FZ08</accession>
<name>A0ABU9FZ08_9VIBR</name>
<feature type="non-terminal residue" evidence="1">
    <location>
        <position position="69"/>
    </location>
</feature>
<organism evidence="1 2">
    <name type="scientific">Vibrio echinoideorum</name>
    <dbReference type="NCBI Taxonomy" id="2100116"/>
    <lineage>
        <taxon>Bacteria</taxon>
        <taxon>Pseudomonadati</taxon>
        <taxon>Pseudomonadota</taxon>
        <taxon>Gammaproteobacteria</taxon>
        <taxon>Vibrionales</taxon>
        <taxon>Vibrionaceae</taxon>
        <taxon>Vibrio</taxon>
    </lineage>
</organism>
<comment type="caution">
    <text evidence="1">The sequence shown here is derived from an EMBL/GenBank/DDBJ whole genome shotgun (WGS) entry which is preliminary data.</text>
</comment>
<protein>
    <submittedName>
        <fullName evidence="1">RNA polymerase factor sigma-32</fullName>
    </submittedName>
</protein>
<evidence type="ECO:0000313" key="1">
    <source>
        <dbReference type="EMBL" id="MEL0611467.1"/>
    </source>
</evidence>
<reference evidence="1 2" key="1">
    <citation type="submission" date="2024-02" db="EMBL/GenBank/DDBJ databases">
        <title>Bacteria isolated from the canopy kelp, Nereocystis luetkeana.</title>
        <authorList>
            <person name="Pfister C.A."/>
            <person name="Younker I.T."/>
            <person name="Light S.H."/>
        </authorList>
    </citation>
    <scope>NUCLEOTIDE SEQUENCE [LARGE SCALE GENOMIC DNA]</scope>
    <source>
        <strain evidence="1 2">TI.1.15</strain>
    </source>
</reference>
<evidence type="ECO:0000313" key="2">
    <source>
        <dbReference type="Proteomes" id="UP001377160"/>
    </source>
</evidence>
<sequence>LRKSKKSLCWFNYGVVESVAREVCVEPSEVREMESRLASQDATFEAPIDDEDGGSAYTAPVYYLEDKAS</sequence>
<feature type="non-terminal residue" evidence="1">
    <location>
        <position position="1"/>
    </location>
</feature>
<proteinExistence type="predicted"/>
<dbReference type="EMBL" id="JBANDX010000352">
    <property type="protein sequence ID" value="MEL0611467.1"/>
    <property type="molecule type" value="Genomic_DNA"/>
</dbReference>
<gene>
    <name evidence="1" type="ORF">V8Z71_24825</name>
</gene>
<dbReference type="Proteomes" id="UP001377160">
    <property type="component" value="Unassembled WGS sequence"/>
</dbReference>
<keyword evidence="2" id="KW-1185">Reference proteome</keyword>